<feature type="transmembrane region" description="Helical" evidence="10">
    <location>
        <begin position="371"/>
        <end position="390"/>
    </location>
</feature>
<dbReference type="InterPro" id="IPR006043">
    <property type="entry name" value="NCS2"/>
</dbReference>
<dbReference type="EMBL" id="AOME01000075">
    <property type="protein sequence ID" value="EMA50014.1"/>
    <property type="molecule type" value="Genomic_DNA"/>
</dbReference>
<keyword evidence="12" id="KW-1185">Reference proteome</keyword>
<protein>
    <submittedName>
        <fullName evidence="11">Xanthine/uracil/vitamin C permease</fullName>
    </submittedName>
</protein>
<comment type="caution">
    <text evidence="11">The sequence shown here is derived from an EMBL/GenBank/DDBJ whole genome shotgun (WGS) entry which is preliminary data.</text>
</comment>
<keyword evidence="7 8" id="KW-0472">Membrane</keyword>
<dbReference type="Pfam" id="PF00860">
    <property type="entry name" value="Xan_ur_permease"/>
    <property type="match status" value="1"/>
</dbReference>
<evidence type="ECO:0000256" key="6">
    <source>
        <dbReference type="ARBA" id="ARBA00022989"/>
    </source>
</evidence>
<evidence type="ECO:0000256" key="10">
    <source>
        <dbReference type="SAM" id="Phobius"/>
    </source>
</evidence>
<keyword evidence="3 8" id="KW-0813">Transport</keyword>
<dbReference type="GO" id="GO:0005886">
    <property type="term" value="C:plasma membrane"/>
    <property type="evidence" value="ECO:0007669"/>
    <property type="project" value="UniProtKB-SubCell"/>
</dbReference>
<evidence type="ECO:0000256" key="1">
    <source>
        <dbReference type="ARBA" id="ARBA00004651"/>
    </source>
</evidence>
<dbReference type="PIRSF" id="PIRSF005353">
    <property type="entry name" value="PbuG"/>
    <property type="match status" value="1"/>
</dbReference>
<feature type="transmembrane region" description="Helical" evidence="10">
    <location>
        <begin position="277"/>
        <end position="303"/>
    </location>
</feature>
<dbReference type="InterPro" id="IPR026033">
    <property type="entry name" value="Azg-like_bact_archaea"/>
</dbReference>
<keyword evidence="5 8" id="KW-0812">Transmembrane</keyword>
<dbReference type="GO" id="GO:0005345">
    <property type="term" value="F:purine nucleobase transmembrane transporter activity"/>
    <property type="evidence" value="ECO:0007669"/>
    <property type="project" value="TreeGrafter"/>
</dbReference>
<proteinExistence type="inferred from homology"/>
<feature type="transmembrane region" description="Helical" evidence="10">
    <location>
        <begin position="117"/>
        <end position="137"/>
    </location>
</feature>
<dbReference type="AlphaFoldDB" id="M0MYU3"/>
<organism evidence="11 12">
    <name type="scientific">Halococcus salifodinae DSM 8989</name>
    <dbReference type="NCBI Taxonomy" id="1227456"/>
    <lineage>
        <taxon>Archaea</taxon>
        <taxon>Methanobacteriati</taxon>
        <taxon>Methanobacteriota</taxon>
        <taxon>Stenosarchaea group</taxon>
        <taxon>Halobacteria</taxon>
        <taxon>Halobacteriales</taxon>
        <taxon>Halococcaceae</taxon>
        <taxon>Halococcus</taxon>
    </lineage>
</organism>
<feature type="region of interest" description="Disordered" evidence="9">
    <location>
        <begin position="1"/>
        <end position="21"/>
    </location>
</feature>
<feature type="transmembrane region" description="Helical" evidence="10">
    <location>
        <begin position="396"/>
        <end position="416"/>
    </location>
</feature>
<feature type="transmembrane region" description="Helical" evidence="10">
    <location>
        <begin position="213"/>
        <end position="230"/>
    </location>
</feature>
<evidence type="ECO:0000256" key="8">
    <source>
        <dbReference type="PIRNR" id="PIRNR005353"/>
    </source>
</evidence>
<feature type="transmembrane region" description="Helical" evidence="10">
    <location>
        <begin position="143"/>
        <end position="161"/>
    </location>
</feature>
<accession>M0MYU3</accession>
<evidence type="ECO:0000256" key="4">
    <source>
        <dbReference type="ARBA" id="ARBA00022475"/>
    </source>
</evidence>
<comment type="similarity">
    <text evidence="2 8">Belongs to the nucleobase:cation symporter-2 (NCS2) (TC 2.A.40) family. Azg-like subfamily.</text>
</comment>
<comment type="subcellular location">
    <subcellularLocation>
        <location evidence="1 8">Cell membrane</location>
        <topology evidence="1 8">Multi-pass membrane protein</topology>
    </subcellularLocation>
</comment>
<gene>
    <name evidence="11" type="ORF">C450_15730</name>
</gene>
<keyword evidence="4 8" id="KW-1003">Cell membrane</keyword>
<dbReference type="STRING" id="1227456.C450_15730"/>
<feature type="transmembrane region" description="Helical" evidence="10">
    <location>
        <begin position="45"/>
        <end position="69"/>
    </location>
</feature>
<dbReference type="InterPro" id="IPR045018">
    <property type="entry name" value="Azg-like"/>
</dbReference>
<evidence type="ECO:0000256" key="2">
    <source>
        <dbReference type="ARBA" id="ARBA00005697"/>
    </source>
</evidence>
<dbReference type="PANTHER" id="PTHR43337">
    <property type="entry name" value="XANTHINE/URACIL PERMEASE C887.17-RELATED"/>
    <property type="match status" value="1"/>
</dbReference>
<reference evidence="11 12" key="1">
    <citation type="journal article" date="2014" name="PLoS Genet.">
        <title>Phylogenetically driven sequencing of extremely halophilic archaea reveals strategies for static and dynamic osmo-response.</title>
        <authorList>
            <person name="Becker E.A."/>
            <person name="Seitzer P.M."/>
            <person name="Tritt A."/>
            <person name="Larsen D."/>
            <person name="Krusor M."/>
            <person name="Yao A.I."/>
            <person name="Wu D."/>
            <person name="Madern D."/>
            <person name="Eisen J.A."/>
            <person name="Darling A.E."/>
            <person name="Facciotti M.T."/>
        </authorList>
    </citation>
    <scope>NUCLEOTIDE SEQUENCE [LARGE SCALE GENOMIC DNA]</scope>
    <source>
        <strain evidence="11 12">DSM 8989</strain>
    </source>
</reference>
<feature type="transmembrane region" description="Helical" evidence="10">
    <location>
        <begin position="173"/>
        <end position="193"/>
    </location>
</feature>
<sequence length="491" mass="50971">MCHDDMADDTGSMSGGSDEGGGTKGSVFARYFGFEEHGTDLRTEIVAGITTFLAMSYIIVVNPAILAGIPGSDGKPGIVIEGYSVVEVQQMLTVVTIISAVVGLLVMAFYANQPFGLAPGLGLNAFFAFTVVGAIGIPWETALAAIFTEGIIFIVLTAVGARTYVIRLFPEPVKLAIGTGIGLFLAIIGLQAMQVVVDDPTTLLTLGNVASDPVAILAVLGLFVTLALYARGVKGSIIVGVVLTAVLGYLATTVGLTDPGVLFPETLPSAQYDITPLFGAFLEGFTDIDGFVFGLVVFTFFFVDFFDTAGTLVGVGQAGDFLDEDNNFPDIDKPLMADAVATTAGAALGTSTVTTFVESATGVEEGGRTGMTALVIAVLFLLALVVVPFAAAIPQYASNIALVVVALLMLTNVADIDWNDLTHAIPAGLTILVMPLTYSIAYGIAAGLITYPIMKTAVGEFDDVKAGQWVIAAAFVVYFYVRTSGVLTGAV</sequence>
<evidence type="ECO:0000256" key="9">
    <source>
        <dbReference type="SAM" id="MobiDB-lite"/>
    </source>
</evidence>
<dbReference type="PANTHER" id="PTHR43337:SF1">
    <property type="entry name" value="XANTHINE_URACIL PERMEASE C887.17-RELATED"/>
    <property type="match status" value="1"/>
</dbReference>
<dbReference type="PATRIC" id="fig|1227456.3.peg.3194"/>
<dbReference type="Proteomes" id="UP000011625">
    <property type="component" value="Unassembled WGS sequence"/>
</dbReference>
<evidence type="ECO:0000256" key="7">
    <source>
        <dbReference type="ARBA" id="ARBA00023136"/>
    </source>
</evidence>
<feature type="transmembrane region" description="Helical" evidence="10">
    <location>
        <begin position="466"/>
        <end position="481"/>
    </location>
</feature>
<feature type="transmembrane region" description="Helical" evidence="10">
    <location>
        <begin position="89"/>
        <end position="110"/>
    </location>
</feature>
<evidence type="ECO:0000256" key="5">
    <source>
        <dbReference type="ARBA" id="ARBA00022692"/>
    </source>
</evidence>
<evidence type="ECO:0000313" key="12">
    <source>
        <dbReference type="Proteomes" id="UP000011625"/>
    </source>
</evidence>
<evidence type="ECO:0000313" key="11">
    <source>
        <dbReference type="EMBL" id="EMA50014.1"/>
    </source>
</evidence>
<name>M0MYU3_9EURY</name>
<feature type="transmembrane region" description="Helical" evidence="10">
    <location>
        <begin position="237"/>
        <end position="257"/>
    </location>
</feature>
<feature type="transmembrane region" description="Helical" evidence="10">
    <location>
        <begin position="428"/>
        <end position="454"/>
    </location>
</feature>
<evidence type="ECO:0000256" key="3">
    <source>
        <dbReference type="ARBA" id="ARBA00022448"/>
    </source>
</evidence>
<keyword evidence="6 8" id="KW-1133">Transmembrane helix</keyword>